<proteinExistence type="inferred from homology"/>
<dbReference type="CDD" id="cd04433">
    <property type="entry name" value="AFD_class_I"/>
    <property type="match status" value="1"/>
</dbReference>
<sequence>MSFLRRLPSFLTNHAAPALHTLFVLVKQGVVRPMRPDKLVRIALAYRRWGITLPLGFAVGAARHPDRPAVIDERGALSYAELATRTTRLAAALRDRVPGKTRIGVLTRNHHGPVEVIVAAAKLGVDVVLLNVGLSTRQLADVLAEQKVSLLVLDEEFTGHLQDLPSGLDVVLGWADGPTEHHTLDHLIATESATKLPRPKRHSRLIVLTSGTTGTPKGARRPDPPSLNPAGAVFSRIPLRAGERVLLSAPLFHTWAIAGFQLSAVLGATLVLRRKFDAVDTLRTIQRHRVGGMFGVPVMLQRILDLPAEERERFDTSSLRIVAASGSALPGDLATRFQRAFGPVLYNLYGSTEVSWVSIATPADLRAAPSSAGRPPRGTRVRILDDHGAPVPRGETGRIFAGNDMLFDGYTNGNSRERLDGLMSTGDLGRFDRSGRLFIAGREDDMIISGGENIYPKEAEDAITGLSGVAEAAVIGVDDADFGQRLAAFVVPREKGALDAEQIREHVRGQVSKFAVPRDVVFLDELPRNPTGKVVPRELRTHLEE</sequence>
<dbReference type="EMBL" id="FOZX01000016">
    <property type="protein sequence ID" value="SFT09190.1"/>
    <property type="molecule type" value="Genomic_DNA"/>
</dbReference>
<evidence type="ECO:0000256" key="1">
    <source>
        <dbReference type="ARBA" id="ARBA00006432"/>
    </source>
</evidence>
<dbReference type="RefSeq" id="WP_342742660.1">
    <property type="nucleotide sequence ID" value="NZ_FOZX01000016.1"/>
</dbReference>
<dbReference type="Pfam" id="PF00501">
    <property type="entry name" value="AMP-binding"/>
    <property type="match status" value="1"/>
</dbReference>
<gene>
    <name evidence="5" type="ORF">SAMN05660874_05641</name>
</gene>
<keyword evidence="2" id="KW-0436">Ligase</keyword>
<dbReference type="STRING" id="95161.SAMN05660874_05641"/>
<evidence type="ECO:0000313" key="5">
    <source>
        <dbReference type="EMBL" id="SFT09190.1"/>
    </source>
</evidence>
<dbReference type="PANTHER" id="PTHR43201:SF5">
    <property type="entry name" value="MEDIUM-CHAIN ACYL-COA LIGASE ACSF2, MITOCHONDRIAL"/>
    <property type="match status" value="1"/>
</dbReference>
<name>A0A1I6V6C0_9PSEU</name>
<evidence type="ECO:0000256" key="2">
    <source>
        <dbReference type="ARBA" id="ARBA00022598"/>
    </source>
</evidence>
<dbReference type="PROSITE" id="PS00455">
    <property type="entry name" value="AMP_BINDING"/>
    <property type="match status" value="1"/>
</dbReference>
<accession>A0A1I6V6C0</accession>
<organism evidence="5 6">
    <name type="scientific">Saccharopolyspora flava</name>
    <dbReference type="NCBI Taxonomy" id="95161"/>
    <lineage>
        <taxon>Bacteria</taxon>
        <taxon>Bacillati</taxon>
        <taxon>Actinomycetota</taxon>
        <taxon>Actinomycetes</taxon>
        <taxon>Pseudonocardiales</taxon>
        <taxon>Pseudonocardiaceae</taxon>
        <taxon>Saccharopolyspora</taxon>
    </lineage>
</organism>
<protein>
    <submittedName>
        <fullName evidence="5">Fatty-acyl-CoA synthase</fullName>
    </submittedName>
</protein>
<dbReference type="Pfam" id="PF13193">
    <property type="entry name" value="AMP-binding_C"/>
    <property type="match status" value="1"/>
</dbReference>
<dbReference type="InterPro" id="IPR020845">
    <property type="entry name" value="AMP-binding_CS"/>
</dbReference>
<dbReference type="Gene3D" id="3.30.300.30">
    <property type="match status" value="1"/>
</dbReference>
<dbReference type="AlphaFoldDB" id="A0A1I6V6C0"/>
<evidence type="ECO:0000313" key="6">
    <source>
        <dbReference type="Proteomes" id="UP000198852"/>
    </source>
</evidence>
<dbReference type="InterPro" id="IPR025110">
    <property type="entry name" value="AMP-bd_C"/>
</dbReference>
<evidence type="ECO:0000259" key="4">
    <source>
        <dbReference type="Pfam" id="PF13193"/>
    </source>
</evidence>
<dbReference type="InterPro" id="IPR042099">
    <property type="entry name" value="ANL_N_sf"/>
</dbReference>
<comment type="similarity">
    <text evidence="1">Belongs to the ATP-dependent AMP-binding enzyme family.</text>
</comment>
<feature type="domain" description="AMP-dependent synthetase/ligase" evidence="3">
    <location>
        <begin position="60"/>
        <end position="410"/>
    </location>
</feature>
<dbReference type="GO" id="GO:0031956">
    <property type="term" value="F:medium-chain fatty acid-CoA ligase activity"/>
    <property type="evidence" value="ECO:0007669"/>
    <property type="project" value="TreeGrafter"/>
</dbReference>
<dbReference type="SUPFAM" id="SSF56801">
    <property type="entry name" value="Acetyl-CoA synthetase-like"/>
    <property type="match status" value="1"/>
</dbReference>
<dbReference type="FunFam" id="3.30.300.30:FF:000008">
    <property type="entry name" value="2,3-dihydroxybenzoate-AMP ligase"/>
    <property type="match status" value="1"/>
</dbReference>
<dbReference type="InterPro" id="IPR045851">
    <property type="entry name" value="AMP-bd_C_sf"/>
</dbReference>
<dbReference type="Gene3D" id="3.40.50.12780">
    <property type="entry name" value="N-terminal domain of ligase-like"/>
    <property type="match status" value="1"/>
</dbReference>
<dbReference type="GO" id="GO:0006631">
    <property type="term" value="P:fatty acid metabolic process"/>
    <property type="evidence" value="ECO:0007669"/>
    <property type="project" value="TreeGrafter"/>
</dbReference>
<dbReference type="PANTHER" id="PTHR43201">
    <property type="entry name" value="ACYL-COA SYNTHETASE"/>
    <property type="match status" value="1"/>
</dbReference>
<keyword evidence="6" id="KW-1185">Reference proteome</keyword>
<dbReference type="Proteomes" id="UP000198852">
    <property type="component" value="Unassembled WGS sequence"/>
</dbReference>
<feature type="domain" description="AMP-binding enzyme C-terminal" evidence="4">
    <location>
        <begin position="458"/>
        <end position="533"/>
    </location>
</feature>
<reference evidence="6" key="1">
    <citation type="submission" date="2016-10" db="EMBL/GenBank/DDBJ databases">
        <authorList>
            <person name="Varghese N."/>
            <person name="Submissions S."/>
        </authorList>
    </citation>
    <scope>NUCLEOTIDE SEQUENCE [LARGE SCALE GENOMIC DNA]</scope>
    <source>
        <strain evidence="6">DSM 44771</strain>
    </source>
</reference>
<evidence type="ECO:0000259" key="3">
    <source>
        <dbReference type="Pfam" id="PF00501"/>
    </source>
</evidence>
<dbReference type="InterPro" id="IPR000873">
    <property type="entry name" value="AMP-dep_synth/lig_dom"/>
</dbReference>